<evidence type="ECO:0000313" key="1">
    <source>
        <dbReference type="EMBL" id="NTS66544.1"/>
    </source>
</evidence>
<dbReference type="RefSeq" id="WP_174195122.1">
    <property type="nucleotide sequence ID" value="NZ_JABULH010000009.1"/>
</dbReference>
<organism evidence="1 2">
    <name type="scientific">Sphingomonas hominis</name>
    <dbReference type="NCBI Taxonomy" id="2741495"/>
    <lineage>
        <taxon>Bacteria</taxon>
        <taxon>Pseudomonadati</taxon>
        <taxon>Pseudomonadota</taxon>
        <taxon>Alphaproteobacteria</taxon>
        <taxon>Sphingomonadales</taxon>
        <taxon>Sphingomonadaceae</taxon>
        <taxon>Sphingomonas</taxon>
    </lineage>
</organism>
<reference evidence="1 2" key="1">
    <citation type="submission" date="2020-06" db="EMBL/GenBank/DDBJ databases">
        <title>Sphingomonas hominis sp. nov., a member of the Sphingomonas, isolated from the hair of a 22-year-old girl.</title>
        <authorList>
            <person name="Zhang D.-F."/>
            <person name="Cui X.-W."/>
        </authorList>
    </citation>
    <scope>NUCLEOTIDE SEQUENCE [LARGE SCALE GENOMIC DNA]</scope>
    <source>
        <strain evidence="1 2">HHU CXW</strain>
    </source>
</reference>
<accession>A0ABX2JL70</accession>
<keyword evidence="2" id="KW-1185">Reference proteome</keyword>
<proteinExistence type="predicted"/>
<dbReference type="EMBL" id="JABULH010000009">
    <property type="protein sequence ID" value="NTS66544.1"/>
    <property type="molecule type" value="Genomic_DNA"/>
</dbReference>
<dbReference type="SUPFAM" id="SSF52266">
    <property type="entry name" value="SGNH hydrolase"/>
    <property type="match status" value="1"/>
</dbReference>
<protein>
    <recommendedName>
        <fullName evidence="3">SGNH hydrolase-type esterase domain-containing protein</fullName>
    </recommendedName>
</protein>
<gene>
    <name evidence="1" type="ORF">HRV97_15440</name>
</gene>
<evidence type="ECO:0008006" key="3">
    <source>
        <dbReference type="Google" id="ProtNLM"/>
    </source>
</evidence>
<sequence>MIPFCLILGDSTGVGTAGALAREGIRCEIHAHVGARSSGVLEEWQGRITPAVALIALGSNDVGDPRLERRLIALRARTRAPRVTWLAPYNRTAALIVTKVALRFGDKVIPLAQLPTRDGVHPTSYRPISGLLGWKLLSGFRKNVSPETRGAWPPEAANVPVRRAVVLQMQ</sequence>
<dbReference type="Proteomes" id="UP000621447">
    <property type="component" value="Unassembled WGS sequence"/>
</dbReference>
<comment type="caution">
    <text evidence="1">The sequence shown here is derived from an EMBL/GenBank/DDBJ whole genome shotgun (WGS) entry which is preliminary data.</text>
</comment>
<name>A0ABX2JL70_9SPHN</name>
<evidence type="ECO:0000313" key="2">
    <source>
        <dbReference type="Proteomes" id="UP000621447"/>
    </source>
</evidence>